<reference evidence="2 3" key="1">
    <citation type="submission" date="2015-05" db="EMBL/GenBank/DDBJ databases">
        <title>Distinctive expansion of gene families associated with plant cell wall degradation and secondary metabolism in the genomes of grapevine trunk pathogens.</title>
        <authorList>
            <person name="Lawrence D.P."/>
            <person name="Travadon R."/>
            <person name="Rolshausen P.E."/>
            <person name="Baumgartner K."/>
        </authorList>
    </citation>
    <scope>NUCLEOTIDE SEQUENCE [LARGE SCALE GENOMIC DNA]</scope>
    <source>
        <strain evidence="2">DA912</strain>
    </source>
</reference>
<dbReference type="Proteomes" id="UP000034680">
    <property type="component" value="Unassembled WGS sequence"/>
</dbReference>
<dbReference type="EMBL" id="LCUC01000246">
    <property type="protein sequence ID" value="KKY33393.1"/>
    <property type="molecule type" value="Genomic_DNA"/>
</dbReference>
<accession>A0A0G2HE63</accession>
<reference evidence="2 3" key="2">
    <citation type="submission" date="2015-05" db="EMBL/GenBank/DDBJ databases">
        <authorList>
            <person name="Morales-Cruz A."/>
            <person name="Amrine K.C."/>
            <person name="Cantu D."/>
        </authorList>
    </citation>
    <scope>NUCLEOTIDE SEQUENCE [LARGE SCALE GENOMIC DNA]</scope>
    <source>
        <strain evidence="2">DA912</strain>
    </source>
</reference>
<gene>
    <name evidence="2" type="ORF">UCDDA912_g06616</name>
</gene>
<feature type="coiled-coil region" evidence="1">
    <location>
        <begin position="156"/>
        <end position="187"/>
    </location>
</feature>
<proteinExistence type="predicted"/>
<evidence type="ECO:0000313" key="3">
    <source>
        <dbReference type="Proteomes" id="UP000034680"/>
    </source>
</evidence>
<comment type="caution">
    <text evidence="2">The sequence shown here is derived from an EMBL/GenBank/DDBJ whole genome shotgun (WGS) entry which is preliminary data.</text>
</comment>
<name>A0A0G2HE63_9PEZI</name>
<dbReference type="OrthoDB" id="10452706at2759"/>
<dbReference type="AlphaFoldDB" id="A0A0G2HE63"/>
<keyword evidence="3" id="KW-1185">Reference proteome</keyword>
<organism evidence="2 3">
    <name type="scientific">Diaporthe ampelina</name>
    <dbReference type="NCBI Taxonomy" id="1214573"/>
    <lineage>
        <taxon>Eukaryota</taxon>
        <taxon>Fungi</taxon>
        <taxon>Dikarya</taxon>
        <taxon>Ascomycota</taxon>
        <taxon>Pezizomycotina</taxon>
        <taxon>Sordariomycetes</taxon>
        <taxon>Sordariomycetidae</taxon>
        <taxon>Diaporthales</taxon>
        <taxon>Diaporthaceae</taxon>
        <taxon>Diaporthe</taxon>
    </lineage>
</organism>
<evidence type="ECO:0000256" key="1">
    <source>
        <dbReference type="SAM" id="Coils"/>
    </source>
</evidence>
<keyword evidence="1" id="KW-0175">Coiled coil</keyword>
<protein>
    <submittedName>
        <fullName evidence="2">Uncharacterized protein</fullName>
    </submittedName>
</protein>
<sequence>MKTFFSIFSRAVSLDFHLCRLNLDNVPVQELITQPFNQPISTLFLDVRGSTDDGQQYGVEHIGAEDATVQALNAMEAGSAGEYISKTVGSIGTVNHQLWRHEHEILVNEHLGIENKVAVGEILEDIKTKRGNLWGCQKFVVGLDKDVKTIHLDGCAKNVQKDVKTVQNNFEAVQQELKTKIKMLQDQKEMVWQEIQVQRFLIQSTFKKTTGGDDDEIDQINQPLLEAL</sequence>
<evidence type="ECO:0000313" key="2">
    <source>
        <dbReference type="EMBL" id="KKY33393.1"/>
    </source>
</evidence>